<protein>
    <submittedName>
        <fullName evidence="1">SJCHGC08701 protein</fullName>
    </submittedName>
</protein>
<dbReference type="AlphaFoldDB" id="Q5DBQ7"/>
<evidence type="ECO:0000313" key="1">
    <source>
        <dbReference type="EMBL" id="AAW26749.1"/>
    </source>
</evidence>
<name>Q5DBQ7_SCHJA</name>
<accession>Q5DBQ7</accession>
<sequence>MKTGLCVKSDFNILRVICRVLSVCKISPLNITFDRNHQSSTLDKYKLLSTKELVNDRSSRSKRQPKSVIKALSYILNTLHHKISKTPLDHIIYECRFIQQ</sequence>
<reference evidence="1" key="1">
    <citation type="submission" date="2004-11" db="EMBL/GenBank/DDBJ databases">
        <title>The full-length cDNA sequences of Schistosoma japonicum genes.</title>
        <authorList>
            <person name="Han Z."/>
        </authorList>
    </citation>
    <scope>NUCLEOTIDE SEQUENCE</scope>
</reference>
<proteinExistence type="evidence at transcript level"/>
<dbReference type="EMBL" id="AY815017">
    <property type="protein sequence ID" value="AAW26749.1"/>
    <property type="molecule type" value="mRNA"/>
</dbReference>
<reference evidence="1" key="2">
    <citation type="journal article" date="2006" name="PLoS Pathog.">
        <title>New perspectives on host-parasite interplay by comparative transcriptomic and proteomic analyses of Schistosoma japonicum.</title>
        <authorList>
            <person name="Liu F."/>
            <person name="Lu J."/>
            <person name="Hu W."/>
            <person name="Wang S.Y."/>
            <person name="Cui S.J."/>
            <person name="Chi M."/>
            <person name="Yan Q."/>
            <person name="Wang X.R."/>
            <person name="Song H.D."/>
            <person name="Xu X.N."/>
            <person name="Wang J.J."/>
            <person name="Zhang X.L."/>
            <person name="Zhang X."/>
            <person name="Wang Z.Q."/>
            <person name="Xue C.L."/>
            <person name="Brindley P.J."/>
            <person name="McManus D.P."/>
            <person name="Yang P.Y."/>
            <person name="Feng Z."/>
            <person name="Chen Z."/>
            <person name="Han Z.G."/>
        </authorList>
    </citation>
    <scope>NUCLEOTIDE SEQUENCE</scope>
</reference>
<organism evidence="1">
    <name type="scientific">Schistosoma japonicum</name>
    <name type="common">Blood fluke</name>
    <dbReference type="NCBI Taxonomy" id="6182"/>
    <lineage>
        <taxon>Eukaryota</taxon>
        <taxon>Metazoa</taxon>
        <taxon>Spiralia</taxon>
        <taxon>Lophotrochozoa</taxon>
        <taxon>Platyhelminthes</taxon>
        <taxon>Trematoda</taxon>
        <taxon>Digenea</taxon>
        <taxon>Strigeidida</taxon>
        <taxon>Schistosomatoidea</taxon>
        <taxon>Schistosomatidae</taxon>
        <taxon>Schistosoma</taxon>
    </lineage>
</organism>